<dbReference type="EMBL" id="VLLE01000004">
    <property type="protein sequence ID" value="TWI81757.1"/>
    <property type="molecule type" value="Genomic_DNA"/>
</dbReference>
<gene>
    <name evidence="3" type="ORF">IQ13_2776</name>
</gene>
<reference evidence="3 4" key="1">
    <citation type="journal article" date="2015" name="Stand. Genomic Sci.">
        <title>Genomic Encyclopedia of Bacterial and Archaeal Type Strains, Phase III: the genomes of soil and plant-associated and newly described type strains.</title>
        <authorList>
            <person name="Whitman W.B."/>
            <person name="Woyke T."/>
            <person name="Klenk H.P."/>
            <person name="Zhou Y."/>
            <person name="Lilburn T.G."/>
            <person name="Beck B.J."/>
            <person name="De Vos P."/>
            <person name="Vandamme P."/>
            <person name="Eisen J.A."/>
            <person name="Garrity G."/>
            <person name="Hugenholtz P."/>
            <person name="Kyrpides N.C."/>
        </authorList>
    </citation>
    <scope>NUCLEOTIDE SEQUENCE [LARGE SCALE GENOMIC DNA]</scope>
    <source>
        <strain evidence="3 4">CGMCC 1.7271</strain>
    </source>
</reference>
<proteinExistence type="predicted"/>
<feature type="transmembrane region" description="Helical" evidence="1">
    <location>
        <begin position="263"/>
        <end position="285"/>
    </location>
</feature>
<dbReference type="Proteomes" id="UP000316167">
    <property type="component" value="Unassembled WGS sequence"/>
</dbReference>
<organism evidence="3 4">
    <name type="scientific">Lacibacter cauensis</name>
    <dbReference type="NCBI Taxonomy" id="510947"/>
    <lineage>
        <taxon>Bacteria</taxon>
        <taxon>Pseudomonadati</taxon>
        <taxon>Bacteroidota</taxon>
        <taxon>Chitinophagia</taxon>
        <taxon>Chitinophagales</taxon>
        <taxon>Chitinophagaceae</taxon>
        <taxon>Lacibacter</taxon>
    </lineage>
</organism>
<dbReference type="AlphaFoldDB" id="A0A562SKG5"/>
<protein>
    <submittedName>
        <fullName evidence="3">Putative acyltransferase</fullName>
    </submittedName>
</protein>
<dbReference type="Pfam" id="PF07786">
    <property type="entry name" value="HGSNAT_cat"/>
    <property type="match status" value="1"/>
</dbReference>
<dbReference type="PANTHER" id="PTHR31061">
    <property type="entry name" value="LD22376P"/>
    <property type="match status" value="1"/>
</dbReference>
<feature type="transmembrane region" description="Helical" evidence="1">
    <location>
        <begin position="82"/>
        <end position="100"/>
    </location>
</feature>
<evidence type="ECO:0000313" key="3">
    <source>
        <dbReference type="EMBL" id="TWI81757.1"/>
    </source>
</evidence>
<sequence length="378" mass="43514">MLAVNRFRSLDVFRGLTVCFMIIVNTPGSYTTTYAPLLHASWHGFTPTDLVFPSFLFAVGNAMSFVAVKWQELPQQQVLLKIIKRSFLIFLLGYLMYWFPFVSLDADRNLHFLPFANTRVFGVLQRIALCYLFAALLFYYLKERWVYILAVIVLLLYWAVMIGFGTGPDPLSMQTNAALRLDLWLLGPNHLYKGEGFPFDPEGLLSTFPAMVNVIAGYWVGKHIQTKGSSYEMLSKLLLFGISMVALGYVWDWWFPINKKLWTSSYVCYTVGLSSLVLSGIMYVIDFKQQQRGARFFEVFGKNPLFIYLLSEVAVILLWFIPVTQSNGSTTHLYPFIYKTVFEPMGAYFGSFLFAIVYMLLNWSVGYVLHKRKIYIKV</sequence>
<comment type="caution">
    <text evidence="3">The sequence shown here is derived from an EMBL/GenBank/DDBJ whole genome shotgun (WGS) entry which is preliminary data.</text>
</comment>
<keyword evidence="3" id="KW-0012">Acyltransferase</keyword>
<feature type="transmembrane region" description="Helical" evidence="1">
    <location>
        <begin position="345"/>
        <end position="369"/>
    </location>
</feature>
<keyword evidence="4" id="KW-1185">Reference proteome</keyword>
<name>A0A562SKG5_9BACT</name>
<evidence type="ECO:0000259" key="2">
    <source>
        <dbReference type="Pfam" id="PF07786"/>
    </source>
</evidence>
<feature type="transmembrane region" description="Helical" evidence="1">
    <location>
        <begin position="50"/>
        <end position="70"/>
    </location>
</feature>
<evidence type="ECO:0000313" key="4">
    <source>
        <dbReference type="Proteomes" id="UP000316167"/>
    </source>
</evidence>
<evidence type="ECO:0000256" key="1">
    <source>
        <dbReference type="SAM" id="Phobius"/>
    </source>
</evidence>
<dbReference type="PANTHER" id="PTHR31061:SF24">
    <property type="entry name" value="LD22376P"/>
    <property type="match status" value="1"/>
</dbReference>
<dbReference type="GO" id="GO:0016746">
    <property type="term" value="F:acyltransferase activity"/>
    <property type="evidence" value="ECO:0007669"/>
    <property type="project" value="UniProtKB-KW"/>
</dbReference>
<feature type="transmembrane region" description="Helical" evidence="1">
    <location>
        <begin position="233"/>
        <end position="251"/>
    </location>
</feature>
<dbReference type="InterPro" id="IPR012429">
    <property type="entry name" value="HGSNAT_cat"/>
</dbReference>
<feature type="transmembrane region" description="Helical" evidence="1">
    <location>
        <begin position="203"/>
        <end position="221"/>
    </location>
</feature>
<feature type="transmembrane region" description="Helical" evidence="1">
    <location>
        <begin position="146"/>
        <end position="164"/>
    </location>
</feature>
<feature type="domain" description="Heparan-alpha-glucosaminide N-acetyltransferase catalytic" evidence="2">
    <location>
        <begin position="6"/>
        <end position="227"/>
    </location>
</feature>
<feature type="transmembrane region" description="Helical" evidence="1">
    <location>
        <begin position="12"/>
        <end position="30"/>
    </location>
</feature>
<feature type="transmembrane region" description="Helical" evidence="1">
    <location>
        <begin position="120"/>
        <end position="139"/>
    </location>
</feature>
<feature type="transmembrane region" description="Helical" evidence="1">
    <location>
        <begin position="305"/>
        <end position="325"/>
    </location>
</feature>
<keyword evidence="1" id="KW-0472">Membrane</keyword>
<keyword evidence="1" id="KW-1133">Transmembrane helix</keyword>
<keyword evidence="1" id="KW-0812">Transmembrane</keyword>
<dbReference type="OrthoDB" id="9788724at2"/>
<keyword evidence="3" id="KW-0808">Transferase</keyword>
<accession>A0A562SKG5</accession>
<dbReference type="RefSeq" id="WP_144886932.1">
    <property type="nucleotide sequence ID" value="NZ_VLLE01000004.1"/>
</dbReference>